<dbReference type="EMBL" id="HBUE01017339">
    <property type="protein sequence ID" value="CAG6450967.1"/>
    <property type="molecule type" value="Transcribed_RNA"/>
</dbReference>
<protein>
    <submittedName>
        <fullName evidence="2">(northern house mosquito) hypothetical protein</fullName>
    </submittedName>
</protein>
<proteinExistence type="predicted"/>
<evidence type="ECO:0000256" key="1">
    <source>
        <dbReference type="SAM" id="MobiDB-lite"/>
    </source>
</evidence>
<accession>A0A8D8A9Y8</accession>
<organism evidence="2">
    <name type="scientific">Culex pipiens</name>
    <name type="common">House mosquito</name>
    <dbReference type="NCBI Taxonomy" id="7175"/>
    <lineage>
        <taxon>Eukaryota</taxon>
        <taxon>Metazoa</taxon>
        <taxon>Ecdysozoa</taxon>
        <taxon>Arthropoda</taxon>
        <taxon>Hexapoda</taxon>
        <taxon>Insecta</taxon>
        <taxon>Pterygota</taxon>
        <taxon>Neoptera</taxon>
        <taxon>Endopterygota</taxon>
        <taxon>Diptera</taxon>
        <taxon>Nematocera</taxon>
        <taxon>Culicoidea</taxon>
        <taxon>Culicidae</taxon>
        <taxon>Culicinae</taxon>
        <taxon>Culicini</taxon>
        <taxon>Culex</taxon>
        <taxon>Culex</taxon>
    </lineage>
</organism>
<name>A0A8D8A9Y8_CULPI</name>
<evidence type="ECO:0000313" key="2">
    <source>
        <dbReference type="EMBL" id="CAG6450967.1"/>
    </source>
</evidence>
<sequence length="112" mass="11048">MSYMFSHRGILDGRTGRRGPTGSIGVGGFGGVTGLSACTASSGSTKWFVPDPPSSGSSVPGRAGGAGLSGTGMSISMGASGSSWSASSIGRASSIRISHGRRCWTWSGTSAS</sequence>
<dbReference type="EMBL" id="HBUE01017338">
    <property type="protein sequence ID" value="CAG6450966.1"/>
    <property type="molecule type" value="Transcribed_RNA"/>
</dbReference>
<reference evidence="2" key="1">
    <citation type="submission" date="2021-05" db="EMBL/GenBank/DDBJ databases">
        <authorList>
            <person name="Alioto T."/>
            <person name="Alioto T."/>
            <person name="Gomez Garrido J."/>
        </authorList>
    </citation>
    <scope>NUCLEOTIDE SEQUENCE</scope>
</reference>
<feature type="region of interest" description="Disordered" evidence="1">
    <location>
        <begin position="46"/>
        <end position="72"/>
    </location>
</feature>
<dbReference type="AlphaFoldDB" id="A0A8D8A9Y8"/>